<protein>
    <submittedName>
        <fullName evidence="1">Uncharacterized protein</fullName>
    </submittedName>
</protein>
<dbReference type="Proteomes" id="UP000760860">
    <property type="component" value="Unassembled WGS sequence"/>
</dbReference>
<evidence type="ECO:0000313" key="2">
    <source>
        <dbReference type="Proteomes" id="UP000760860"/>
    </source>
</evidence>
<proteinExistence type="predicted"/>
<name>A0A8T1H1I4_9STRA</name>
<evidence type="ECO:0000313" key="1">
    <source>
        <dbReference type="EMBL" id="KAG3203311.1"/>
    </source>
</evidence>
<organism evidence="1 2">
    <name type="scientific">Phytophthora cactorum</name>
    <dbReference type="NCBI Taxonomy" id="29920"/>
    <lineage>
        <taxon>Eukaryota</taxon>
        <taxon>Sar</taxon>
        <taxon>Stramenopiles</taxon>
        <taxon>Oomycota</taxon>
        <taxon>Peronosporomycetes</taxon>
        <taxon>Peronosporales</taxon>
        <taxon>Peronosporaceae</taxon>
        <taxon>Phytophthora</taxon>
    </lineage>
</organism>
<comment type="caution">
    <text evidence="1">The sequence shown here is derived from an EMBL/GenBank/DDBJ whole genome shotgun (WGS) entry which is preliminary data.</text>
</comment>
<dbReference type="AlphaFoldDB" id="A0A8T1H1I4"/>
<sequence length="115" mass="13470">MLRRKNLSLCFDKGVNNVDELEESKEDEKKDELKKILRAKEILFDCMTENIMKTVKHESTPYRIFERLKKRLCGIRTLIRQLMNRIALLGKPVDEYMKPALLIASCRVGCESKIP</sequence>
<dbReference type="VEuPathDB" id="FungiDB:PC110_g14195"/>
<dbReference type="EMBL" id="RCMV01002343">
    <property type="protein sequence ID" value="KAG3203311.1"/>
    <property type="molecule type" value="Genomic_DNA"/>
</dbReference>
<gene>
    <name evidence="1" type="ORF">PC129_g22949</name>
</gene>
<accession>A0A8T1H1I4</accession>
<reference evidence="1" key="1">
    <citation type="submission" date="2018-05" db="EMBL/GenBank/DDBJ databases">
        <title>Effector identification in a new, highly contiguous assembly of the strawberry crown rot pathogen Phytophthora cactorum.</title>
        <authorList>
            <person name="Armitage A.D."/>
            <person name="Nellist C.F."/>
            <person name="Bates H."/>
            <person name="Vickerstaff R.J."/>
            <person name="Harrison R.J."/>
        </authorList>
    </citation>
    <scope>NUCLEOTIDE SEQUENCE</scope>
    <source>
        <strain evidence="1">P421</strain>
    </source>
</reference>